<sequence>LKTLVYEPIKILDKEINFLFNAGVSIFPEDGNTFEELWEKANIALDFAKKKEKGALEIYNPEFSKKIKEAFECEALIKRAFEENLFTFYYQPIFDISKLKIFGLEALVRIKEKDGLNRFPSEFIEYLEGSQYLRKFEELSIERIKEKILRWKIPISLNVSVNSILNPEFISKIVKNFKNKELSEKLIIEITESTFAKNVMVLKEYIFKIKKLGIQIALDDFGKGYASFNYLREIEFDILKIDKEFVNEMSKGRRELILVKTFIDIGHAFGMKVLAEGVETKEQLNYLDIMGCDYVQGFYLTKPMPEEEVEKLLKQNGIF</sequence>
<protein>
    <recommendedName>
        <fullName evidence="5">EAL domain-containing protein</fullName>
    </recommendedName>
</protein>
<dbReference type="InterPro" id="IPR050706">
    <property type="entry name" value="Cyclic-di-GMP_PDE-like"/>
</dbReference>
<evidence type="ECO:0000259" key="2">
    <source>
        <dbReference type="PROSITE" id="PS50887"/>
    </source>
</evidence>
<dbReference type="SUPFAM" id="SSF141868">
    <property type="entry name" value="EAL domain-like"/>
    <property type="match status" value="1"/>
</dbReference>
<dbReference type="InterPro" id="IPR035919">
    <property type="entry name" value="EAL_sf"/>
</dbReference>
<dbReference type="GO" id="GO:0071111">
    <property type="term" value="F:cyclic-guanylate-specific phosphodiesterase activity"/>
    <property type="evidence" value="ECO:0007669"/>
    <property type="project" value="InterPro"/>
</dbReference>
<dbReference type="Proteomes" id="UP000235619">
    <property type="component" value="Unassembled WGS sequence"/>
</dbReference>
<feature type="domain" description="EAL" evidence="1">
    <location>
        <begin position="70"/>
        <end position="317"/>
    </location>
</feature>
<dbReference type="SMART" id="SM00052">
    <property type="entry name" value="EAL"/>
    <property type="match status" value="1"/>
</dbReference>
<dbReference type="InterPro" id="IPR001633">
    <property type="entry name" value="EAL_dom"/>
</dbReference>
<dbReference type="Pfam" id="PF00563">
    <property type="entry name" value="EAL"/>
    <property type="match status" value="1"/>
</dbReference>
<dbReference type="EMBL" id="PNJD01000082">
    <property type="protein sequence ID" value="PMP97967.1"/>
    <property type="molecule type" value="Genomic_DNA"/>
</dbReference>
<dbReference type="InterPro" id="IPR043128">
    <property type="entry name" value="Rev_trsase/Diguanyl_cyclase"/>
</dbReference>
<dbReference type="InterPro" id="IPR029787">
    <property type="entry name" value="Nucleotide_cyclase"/>
</dbReference>
<accession>A0A2N7QG87</accession>
<evidence type="ECO:0000313" key="3">
    <source>
        <dbReference type="EMBL" id="PMP97967.1"/>
    </source>
</evidence>
<gene>
    <name evidence="3" type="ORF">C0169_01320</name>
</gene>
<evidence type="ECO:0008006" key="5">
    <source>
        <dbReference type="Google" id="ProtNLM"/>
    </source>
</evidence>
<evidence type="ECO:0000313" key="4">
    <source>
        <dbReference type="Proteomes" id="UP000235619"/>
    </source>
</evidence>
<dbReference type="CDD" id="cd01948">
    <property type="entry name" value="EAL"/>
    <property type="match status" value="1"/>
</dbReference>
<dbReference type="SUPFAM" id="SSF55073">
    <property type="entry name" value="Nucleotide cyclase"/>
    <property type="match status" value="1"/>
</dbReference>
<dbReference type="InterPro" id="IPR000160">
    <property type="entry name" value="GGDEF_dom"/>
</dbReference>
<feature type="domain" description="GGDEF" evidence="2">
    <location>
        <begin position="1"/>
        <end position="61"/>
    </location>
</feature>
<dbReference type="PANTHER" id="PTHR33121">
    <property type="entry name" value="CYCLIC DI-GMP PHOSPHODIESTERASE PDEF"/>
    <property type="match status" value="1"/>
</dbReference>
<comment type="caution">
    <text evidence="3">The sequence shown here is derived from an EMBL/GenBank/DDBJ whole genome shotgun (WGS) entry which is preliminary data.</text>
</comment>
<name>A0A2N7QG87_9BACT</name>
<feature type="non-terminal residue" evidence="3">
    <location>
        <position position="1"/>
    </location>
</feature>
<organism evidence="3 4">
    <name type="scientific">Thermodesulfobacterium geofontis</name>
    <dbReference type="NCBI Taxonomy" id="1295609"/>
    <lineage>
        <taxon>Bacteria</taxon>
        <taxon>Pseudomonadati</taxon>
        <taxon>Thermodesulfobacteriota</taxon>
        <taxon>Thermodesulfobacteria</taxon>
        <taxon>Thermodesulfobacteriales</taxon>
        <taxon>Thermodesulfobacteriaceae</taxon>
        <taxon>Thermodesulfobacterium</taxon>
    </lineage>
</organism>
<dbReference type="Gene3D" id="3.20.20.450">
    <property type="entry name" value="EAL domain"/>
    <property type="match status" value="1"/>
</dbReference>
<dbReference type="Gene3D" id="3.30.70.270">
    <property type="match status" value="1"/>
</dbReference>
<reference evidence="3 4" key="1">
    <citation type="submission" date="2018-01" db="EMBL/GenBank/DDBJ databases">
        <title>Metagenomic assembled genomes from two thermal pools in the Uzon Caldera, Kamchatka, Russia.</title>
        <authorList>
            <person name="Wilkins L."/>
            <person name="Ettinger C."/>
        </authorList>
    </citation>
    <scope>NUCLEOTIDE SEQUENCE [LARGE SCALE GENOMIC DNA]</scope>
    <source>
        <strain evidence="3">ARK-04</strain>
    </source>
</reference>
<dbReference type="PANTHER" id="PTHR33121:SF71">
    <property type="entry name" value="OXYGEN SENSOR PROTEIN DOSP"/>
    <property type="match status" value="1"/>
</dbReference>
<proteinExistence type="predicted"/>
<evidence type="ECO:0000259" key="1">
    <source>
        <dbReference type="PROSITE" id="PS50883"/>
    </source>
</evidence>
<dbReference type="AlphaFoldDB" id="A0A2N7QG87"/>
<dbReference type="PROSITE" id="PS50887">
    <property type="entry name" value="GGDEF"/>
    <property type="match status" value="1"/>
</dbReference>
<dbReference type="PROSITE" id="PS50883">
    <property type="entry name" value="EAL"/>
    <property type="match status" value="1"/>
</dbReference>